<dbReference type="CDD" id="cd00093">
    <property type="entry name" value="HTH_XRE"/>
    <property type="match status" value="1"/>
</dbReference>
<dbReference type="PANTHER" id="PTHR46797">
    <property type="entry name" value="HTH-TYPE TRANSCRIPTIONAL REGULATOR"/>
    <property type="match status" value="1"/>
</dbReference>
<dbReference type="SUPFAM" id="SSF51182">
    <property type="entry name" value="RmlC-like cupins"/>
    <property type="match status" value="1"/>
</dbReference>
<sequence length="189" mass="20215">MSNHTEDSTSIGERLRRRRKALQLTLQQVSDSAGITTGYLSQVERGLSFGSVSTLQNLCEVLKLNVGDLFETSADSARPVLRFADASSRSFGNGASKFKLTPAAFDHLEVLLGVFGPGGNTGNAAYTHGDSEELLLVIDGHVEVEVDGDVHRLAPLDSMTYKSSQPHKVSESTGTAAATVTWTMAPPTY</sequence>
<evidence type="ECO:0000313" key="3">
    <source>
        <dbReference type="EMBL" id="NJC58027.1"/>
    </source>
</evidence>
<comment type="caution">
    <text evidence="3">The sequence shown here is derived from an EMBL/GenBank/DDBJ whole genome shotgun (WGS) entry which is preliminary data.</text>
</comment>
<dbReference type="SMART" id="SM00530">
    <property type="entry name" value="HTH_XRE"/>
    <property type="match status" value="1"/>
</dbReference>
<dbReference type="SUPFAM" id="SSF47413">
    <property type="entry name" value="lambda repressor-like DNA-binding domains"/>
    <property type="match status" value="1"/>
</dbReference>
<keyword evidence="1" id="KW-0238">DNA-binding</keyword>
<dbReference type="InterPro" id="IPR050807">
    <property type="entry name" value="TransReg_Diox_bact_type"/>
</dbReference>
<dbReference type="EMBL" id="JAATJN010000001">
    <property type="protein sequence ID" value="NJC58027.1"/>
    <property type="molecule type" value="Genomic_DNA"/>
</dbReference>
<dbReference type="InterPro" id="IPR013096">
    <property type="entry name" value="Cupin_2"/>
</dbReference>
<reference evidence="3 4" key="1">
    <citation type="submission" date="2020-03" db="EMBL/GenBank/DDBJ databases">
        <title>Sequencing the genomes of 1000 actinobacteria strains.</title>
        <authorList>
            <person name="Klenk H.-P."/>
        </authorList>
    </citation>
    <scope>NUCLEOTIDE SEQUENCE [LARGE SCALE GENOMIC DNA]</scope>
    <source>
        <strain evidence="3 4">DSM 18964</strain>
    </source>
</reference>
<dbReference type="GO" id="GO:0005829">
    <property type="term" value="C:cytosol"/>
    <property type="evidence" value="ECO:0007669"/>
    <property type="project" value="TreeGrafter"/>
</dbReference>
<keyword evidence="4" id="KW-1185">Reference proteome</keyword>
<dbReference type="InterPro" id="IPR010982">
    <property type="entry name" value="Lambda_DNA-bd_dom_sf"/>
</dbReference>
<organism evidence="3 4">
    <name type="scientific">Brevibacterium marinum</name>
    <dbReference type="NCBI Taxonomy" id="418643"/>
    <lineage>
        <taxon>Bacteria</taxon>
        <taxon>Bacillati</taxon>
        <taxon>Actinomycetota</taxon>
        <taxon>Actinomycetes</taxon>
        <taxon>Micrococcales</taxon>
        <taxon>Brevibacteriaceae</taxon>
        <taxon>Brevibacterium</taxon>
    </lineage>
</organism>
<proteinExistence type="predicted"/>
<evidence type="ECO:0000256" key="1">
    <source>
        <dbReference type="ARBA" id="ARBA00023125"/>
    </source>
</evidence>
<dbReference type="PANTHER" id="PTHR46797:SF1">
    <property type="entry name" value="METHYLPHOSPHONATE SYNTHASE"/>
    <property type="match status" value="1"/>
</dbReference>
<dbReference type="InterPro" id="IPR001387">
    <property type="entry name" value="Cro/C1-type_HTH"/>
</dbReference>
<dbReference type="RefSeq" id="WP_167951630.1">
    <property type="nucleotide sequence ID" value="NZ_BAAAPQ010000024.1"/>
</dbReference>
<evidence type="ECO:0000259" key="2">
    <source>
        <dbReference type="PROSITE" id="PS50943"/>
    </source>
</evidence>
<evidence type="ECO:0000313" key="4">
    <source>
        <dbReference type="Proteomes" id="UP000576792"/>
    </source>
</evidence>
<dbReference type="CDD" id="cd02209">
    <property type="entry name" value="cupin_XRE_C"/>
    <property type="match status" value="1"/>
</dbReference>
<gene>
    <name evidence="3" type="ORF">BKA07_003062</name>
</gene>
<dbReference type="InterPro" id="IPR014710">
    <property type="entry name" value="RmlC-like_jellyroll"/>
</dbReference>
<dbReference type="Proteomes" id="UP000576792">
    <property type="component" value="Unassembled WGS sequence"/>
</dbReference>
<dbReference type="GO" id="GO:0003677">
    <property type="term" value="F:DNA binding"/>
    <property type="evidence" value="ECO:0007669"/>
    <property type="project" value="UniProtKB-KW"/>
</dbReference>
<dbReference type="Gene3D" id="1.10.260.40">
    <property type="entry name" value="lambda repressor-like DNA-binding domains"/>
    <property type="match status" value="1"/>
</dbReference>
<dbReference type="Pfam" id="PF07883">
    <property type="entry name" value="Cupin_2"/>
    <property type="match status" value="1"/>
</dbReference>
<accession>A0A846SB84</accession>
<dbReference type="Gene3D" id="2.60.120.10">
    <property type="entry name" value="Jelly Rolls"/>
    <property type="match status" value="1"/>
</dbReference>
<protein>
    <submittedName>
        <fullName evidence="3">Transcriptional regulator with XRE-family HTH domain</fullName>
    </submittedName>
</protein>
<feature type="domain" description="HTH cro/C1-type" evidence="2">
    <location>
        <begin position="15"/>
        <end position="69"/>
    </location>
</feature>
<dbReference type="AlphaFoldDB" id="A0A846SB84"/>
<dbReference type="Pfam" id="PF13560">
    <property type="entry name" value="HTH_31"/>
    <property type="match status" value="1"/>
</dbReference>
<name>A0A846SB84_9MICO</name>
<dbReference type="InterPro" id="IPR011051">
    <property type="entry name" value="RmlC_Cupin_sf"/>
</dbReference>
<dbReference type="PROSITE" id="PS50943">
    <property type="entry name" value="HTH_CROC1"/>
    <property type="match status" value="1"/>
</dbReference>
<dbReference type="GO" id="GO:0003700">
    <property type="term" value="F:DNA-binding transcription factor activity"/>
    <property type="evidence" value="ECO:0007669"/>
    <property type="project" value="TreeGrafter"/>
</dbReference>